<dbReference type="GO" id="GO:0006227">
    <property type="term" value="P:dUDP biosynthetic process"/>
    <property type="evidence" value="ECO:0007669"/>
    <property type="project" value="TreeGrafter"/>
</dbReference>
<dbReference type="HAMAP" id="MF_00165">
    <property type="entry name" value="Thymidylate_kinase"/>
    <property type="match status" value="1"/>
</dbReference>
<reference evidence="14 16" key="2">
    <citation type="submission" date="2019-06" db="EMBL/GenBank/DDBJ databases">
        <title>Whole genome shotgun sequence of Corynebacterium flavescens NBRC 14136.</title>
        <authorList>
            <person name="Hosoyama A."/>
            <person name="Uohara A."/>
            <person name="Ohji S."/>
            <person name="Ichikawa N."/>
        </authorList>
    </citation>
    <scope>NUCLEOTIDE SEQUENCE [LARGE SCALE GENOMIC DNA]</scope>
    <source>
        <strain evidence="14 16">NBRC 14136</strain>
    </source>
</reference>
<comment type="catalytic activity">
    <reaction evidence="9 10">
        <text>dTMP + ATP = dTDP + ADP</text>
        <dbReference type="Rhea" id="RHEA:13517"/>
        <dbReference type="ChEBI" id="CHEBI:30616"/>
        <dbReference type="ChEBI" id="CHEBI:58369"/>
        <dbReference type="ChEBI" id="CHEBI:63528"/>
        <dbReference type="ChEBI" id="CHEBI:456216"/>
        <dbReference type="EC" id="2.7.4.9"/>
    </reaction>
</comment>
<evidence type="ECO:0000313" key="15">
    <source>
        <dbReference type="Proteomes" id="UP000185479"/>
    </source>
</evidence>
<evidence type="ECO:0000313" key="14">
    <source>
        <dbReference type="EMBL" id="GEB98154.1"/>
    </source>
</evidence>
<accession>A0A1L7CKD9</accession>
<dbReference type="EMBL" id="CP009246">
    <property type="protein sequence ID" value="APT86336.1"/>
    <property type="molecule type" value="Genomic_DNA"/>
</dbReference>
<dbReference type="InterPro" id="IPR018094">
    <property type="entry name" value="Thymidylate_kinase"/>
</dbReference>
<evidence type="ECO:0000256" key="5">
    <source>
        <dbReference type="ARBA" id="ARBA00022727"/>
    </source>
</evidence>
<dbReference type="CDD" id="cd01672">
    <property type="entry name" value="TMPK"/>
    <property type="match status" value="1"/>
</dbReference>
<dbReference type="InterPro" id="IPR039430">
    <property type="entry name" value="Thymidylate_kin-like_dom"/>
</dbReference>
<evidence type="ECO:0000256" key="10">
    <source>
        <dbReference type="HAMAP-Rule" id="MF_00165"/>
    </source>
</evidence>
<evidence type="ECO:0000256" key="4">
    <source>
        <dbReference type="ARBA" id="ARBA00022679"/>
    </source>
</evidence>
<keyword evidence="4 10" id="KW-0808">Transferase</keyword>
<dbReference type="OrthoDB" id="9774907at2"/>
<protein>
    <recommendedName>
        <fullName evidence="3 10">Thymidylate kinase</fullName>
        <ecNumber evidence="2 10">2.7.4.9</ecNumber>
    </recommendedName>
    <alternativeName>
        <fullName evidence="10">dTMP kinase</fullName>
    </alternativeName>
</protein>
<dbReference type="InterPro" id="IPR027417">
    <property type="entry name" value="P-loop_NTPase"/>
</dbReference>
<dbReference type="GO" id="GO:0004798">
    <property type="term" value="F:dTMP kinase activity"/>
    <property type="evidence" value="ECO:0007669"/>
    <property type="project" value="UniProtKB-UniRule"/>
</dbReference>
<feature type="region of interest" description="Disordered" evidence="11">
    <location>
        <begin position="144"/>
        <end position="163"/>
    </location>
</feature>
<evidence type="ECO:0000256" key="9">
    <source>
        <dbReference type="ARBA" id="ARBA00048743"/>
    </source>
</evidence>
<dbReference type="NCBIfam" id="NF005923">
    <property type="entry name" value="PRK07933.1"/>
    <property type="match status" value="1"/>
</dbReference>
<keyword evidence="7 10" id="KW-0418">Kinase</keyword>
<dbReference type="EC" id="2.7.4.9" evidence="2 10"/>
<dbReference type="InterPro" id="IPR018095">
    <property type="entry name" value="Thymidylate_kin_CS"/>
</dbReference>
<evidence type="ECO:0000256" key="7">
    <source>
        <dbReference type="ARBA" id="ARBA00022777"/>
    </source>
</evidence>
<evidence type="ECO:0000256" key="11">
    <source>
        <dbReference type="SAM" id="MobiDB-lite"/>
    </source>
</evidence>
<name>A0A1L7CKD9_CORFL</name>
<dbReference type="Gene3D" id="3.40.50.300">
    <property type="entry name" value="P-loop containing nucleotide triphosphate hydrolases"/>
    <property type="match status" value="1"/>
</dbReference>
<keyword evidence="5 10" id="KW-0545">Nucleotide biosynthesis</keyword>
<keyword evidence="15" id="KW-1185">Reference proteome</keyword>
<reference evidence="13 15" key="1">
    <citation type="submission" date="2014-08" db="EMBL/GenBank/DDBJ databases">
        <title>Complete genome sequence of Corynebacterium flavescens OJ8(T)(=DSM 20296(T)), isolated from cheese.</title>
        <authorList>
            <person name="Ruckert C."/>
            <person name="Albersmeier A."/>
            <person name="Winkler A."/>
            <person name="Kalinowski J."/>
        </authorList>
    </citation>
    <scope>NUCLEOTIDE SEQUENCE [LARGE SCALE GENOMIC DNA]</scope>
    <source>
        <strain evidence="13 15">OJ8</strain>
    </source>
</reference>
<dbReference type="AlphaFoldDB" id="A0A1L7CKD9"/>
<feature type="domain" description="Thymidylate kinase-like" evidence="12">
    <location>
        <begin position="5"/>
        <end position="178"/>
    </location>
</feature>
<evidence type="ECO:0000256" key="6">
    <source>
        <dbReference type="ARBA" id="ARBA00022741"/>
    </source>
</evidence>
<gene>
    <name evidence="10 14" type="primary">tmk</name>
    <name evidence="14" type="ORF">CFL01nite_16490</name>
    <name evidence="13" type="ORF">CFLV_03445</name>
</gene>
<evidence type="ECO:0000256" key="3">
    <source>
        <dbReference type="ARBA" id="ARBA00017144"/>
    </source>
</evidence>
<dbReference type="PROSITE" id="PS01331">
    <property type="entry name" value="THYMIDYLATE_KINASE"/>
    <property type="match status" value="1"/>
</dbReference>
<sequence>MLLSIEGIDGAGKNTLVHRLQEELEVEVSVLAFPRYEESIHAQLAREALYGHMGDMVDSAYAMATLFALDRYGAKEKLLQAAESSGLLILDRYVASNAAYSMARLGDDGVADWVYDLEYGRLGLPKPDLQIFLDTDVELAASRARGREAADDTRERDQYEKDSNLQSRTAAAYRRLAQADWAGQWIATAEVDMIVRALKDRLGV</sequence>
<keyword evidence="6 10" id="KW-0547">Nucleotide-binding</keyword>
<dbReference type="GO" id="GO:0005829">
    <property type="term" value="C:cytosol"/>
    <property type="evidence" value="ECO:0007669"/>
    <property type="project" value="TreeGrafter"/>
</dbReference>
<feature type="compositionally biased region" description="Basic and acidic residues" evidence="11">
    <location>
        <begin position="145"/>
        <end position="163"/>
    </location>
</feature>
<dbReference type="GeneID" id="82879774"/>
<dbReference type="Proteomes" id="UP000185479">
    <property type="component" value="Chromosome"/>
</dbReference>
<evidence type="ECO:0000256" key="2">
    <source>
        <dbReference type="ARBA" id="ARBA00012980"/>
    </source>
</evidence>
<dbReference type="STRING" id="28028.CFLV_03445"/>
<dbReference type="PANTHER" id="PTHR10344:SF4">
    <property type="entry name" value="UMP-CMP KINASE 2, MITOCHONDRIAL"/>
    <property type="match status" value="1"/>
</dbReference>
<evidence type="ECO:0000259" key="12">
    <source>
        <dbReference type="Pfam" id="PF02223"/>
    </source>
</evidence>
<evidence type="ECO:0000256" key="1">
    <source>
        <dbReference type="ARBA" id="ARBA00009776"/>
    </source>
</evidence>
<keyword evidence="8 10" id="KW-0067">ATP-binding</keyword>
<dbReference type="Proteomes" id="UP000315353">
    <property type="component" value="Unassembled WGS sequence"/>
</dbReference>
<dbReference type="EMBL" id="BJNB01000025">
    <property type="protein sequence ID" value="GEB98154.1"/>
    <property type="molecule type" value="Genomic_DNA"/>
</dbReference>
<dbReference type="GO" id="GO:0006235">
    <property type="term" value="P:dTTP biosynthetic process"/>
    <property type="evidence" value="ECO:0007669"/>
    <property type="project" value="UniProtKB-UniRule"/>
</dbReference>
<dbReference type="KEGG" id="cfc:CFLV_03445"/>
<organism evidence="13 15">
    <name type="scientific">Corynebacterium flavescens</name>
    <dbReference type="NCBI Taxonomy" id="28028"/>
    <lineage>
        <taxon>Bacteria</taxon>
        <taxon>Bacillati</taxon>
        <taxon>Actinomycetota</taxon>
        <taxon>Actinomycetes</taxon>
        <taxon>Mycobacteriales</taxon>
        <taxon>Corynebacteriaceae</taxon>
        <taxon>Corynebacterium</taxon>
    </lineage>
</organism>
<dbReference type="GO" id="GO:0006233">
    <property type="term" value="P:dTDP biosynthetic process"/>
    <property type="evidence" value="ECO:0007669"/>
    <property type="project" value="InterPro"/>
</dbReference>
<evidence type="ECO:0000313" key="13">
    <source>
        <dbReference type="EMBL" id="APT86336.1"/>
    </source>
</evidence>
<dbReference type="Pfam" id="PF02223">
    <property type="entry name" value="Thymidylate_kin"/>
    <property type="match status" value="1"/>
</dbReference>
<dbReference type="SUPFAM" id="SSF52540">
    <property type="entry name" value="P-loop containing nucleoside triphosphate hydrolases"/>
    <property type="match status" value="1"/>
</dbReference>
<evidence type="ECO:0000313" key="16">
    <source>
        <dbReference type="Proteomes" id="UP000315353"/>
    </source>
</evidence>
<dbReference type="GO" id="GO:0005524">
    <property type="term" value="F:ATP binding"/>
    <property type="evidence" value="ECO:0007669"/>
    <property type="project" value="UniProtKB-UniRule"/>
</dbReference>
<proteinExistence type="inferred from homology"/>
<comment type="caution">
    <text evidence="10">Lacks conserved residue(s) required for the propagation of feature annotation.</text>
</comment>
<dbReference type="RefSeq" id="WP_075729332.1">
    <property type="nucleotide sequence ID" value="NZ_BJNB01000025.1"/>
</dbReference>
<comment type="function">
    <text evidence="10">Phosphorylation of dTMP to form dTDP in both de novo and salvage pathways of dTTP synthesis.</text>
</comment>
<evidence type="ECO:0000256" key="8">
    <source>
        <dbReference type="ARBA" id="ARBA00022840"/>
    </source>
</evidence>
<comment type="similarity">
    <text evidence="1 10">Belongs to the thymidylate kinase family.</text>
</comment>
<dbReference type="PANTHER" id="PTHR10344">
    <property type="entry name" value="THYMIDYLATE KINASE"/>
    <property type="match status" value="1"/>
</dbReference>